<reference evidence="2 3" key="1">
    <citation type="submission" date="2017-11" db="EMBL/GenBank/DDBJ databases">
        <title>De novo assembly and phasing of dikaryotic genomes from two isolates of Puccinia coronata f. sp. avenae, the causal agent of oat crown rust.</title>
        <authorList>
            <person name="Miller M.E."/>
            <person name="Zhang Y."/>
            <person name="Omidvar V."/>
            <person name="Sperschneider J."/>
            <person name="Schwessinger B."/>
            <person name="Raley C."/>
            <person name="Palmer J.M."/>
            <person name="Garnica D."/>
            <person name="Upadhyaya N."/>
            <person name="Rathjen J."/>
            <person name="Taylor J.M."/>
            <person name="Park R.F."/>
            <person name="Dodds P.N."/>
            <person name="Hirsch C.D."/>
            <person name="Kianian S.F."/>
            <person name="Figueroa M."/>
        </authorList>
    </citation>
    <scope>NUCLEOTIDE SEQUENCE [LARGE SCALE GENOMIC DNA]</scope>
    <source>
        <strain evidence="2">12NC29</strain>
    </source>
</reference>
<proteinExistence type="predicted"/>
<evidence type="ECO:0000256" key="1">
    <source>
        <dbReference type="SAM" id="MobiDB-lite"/>
    </source>
</evidence>
<protein>
    <submittedName>
        <fullName evidence="2">Uncharacterized protein</fullName>
    </submittedName>
</protein>
<gene>
    <name evidence="2" type="ORF">PCANC_04391</name>
</gene>
<dbReference type="Proteomes" id="UP000235388">
    <property type="component" value="Unassembled WGS sequence"/>
</dbReference>
<keyword evidence="3" id="KW-1185">Reference proteome</keyword>
<dbReference type="EMBL" id="PGCJ01000778">
    <property type="protein sequence ID" value="PLW21976.1"/>
    <property type="molecule type" value="Genomic_DNA"/>
</dbReference>
<evidence type="ECO:0000313" key="3">
    <source>
        <dbReference type="Proteomes" id="UP000235388"/>
    </source>
</evidence>
<evidence type="ECO:0000313" key="2">
    <source>
        <dbReference type="EMBL" id="PLW21976.1"/>
    </source>
</evidence>
<organism evidence="2 3">
    <name type="scientific">Puccinia coronata f. sp. avenae</name>
    <dbReference type="NCBI Taxonomy" id="200324"/>
    <lineage>
        <taxon>Eukaryota</taxon>
        <taxon>Fungi</taxon>
        <taxon>Dikarya</taxon>
        <taxon>Basidiomycota</taxon>
        <taxon>Pucciniomycotina</taxon>
        <taxon>Pucciniomycetes</taxon>
        <taxon>Pucciniales</taxon>
        <taxon>Pucciniaceae</taxon>
        <taxon>Puccinia</taxon>
    </lineage>
</organism>
<dbReference type="AlphaFoldDB" id="A0A2N5T928"/>
<accession>A0A2N5T928</accession>
<feature type="region of interest" description="Disordered" evidence="1">
    <location>
        <begin position="53"/>
        <end position="78"/>
    </location>
</feature>
<name>A0A2N5T928_9BASI</name>
<sequence length="78" mass="8746">MRTTPPSLQPRRRISTQIAIWAYFHFHAKQLHALPVMTGFFLLVLLPLGHPPTPATQFNRKPGPLPLALTERPASPIS</sequence>
<comment type="caution">
    <text evidence="2">The sequence shown here is derived from an EMBL/GenBank/DDBJ whole genome shotgun (WGS) entry which is preliminary data.</text>
</comment>